<accession>W0V595</accession>
<keyword evidence="3" id="KW-1185">Reference proteome</keyword>
<dbReference type="RefSeq" id="WP_038492149.1">
    <property type="nucleotide sequence ID" value="NZ_BCTH01000033.1"/>
</dbReference>
<feature type="compositionally biased region" description="Polar residues" evidence="1">
    <location>
        <begin position="17"/>
        <end position="43"/>
    </location>
</feature>
<dbReference type="OrthoDB" id="10016049at2"/>
<name>W0V595_9BURK</name>
<feature type="compositionally biased region" description="Polar residues" evidence="1">
    <location>
        <begin position="60"/>
        <end position="69"/>
    </location>
</feature>
<gene>
    <name evidence="2" type="ORF">GJA_2420</name>
</gene>
<dbReference type="KEGG" id="jag:GJA_2420"/>
<protein>
    <submittedName>
        <fullName evidence="2">Uncharacterized protein</fullName>
    </submittedName>
</protein>
<dbReference type="HOGENOM" id="CLU_674008_0_0_4"/>
<dbReference type="PATRIC" id="fig|1349767.4.peg.4164"/>
<organism evidence="2 3">
    <name type="scientific">Janthinobacterium agaricidamnosum NBRC 102515 = DSM 9628</name>
    <dbReference type="NCBI Taxonomy" id="1349767"/>
    <lineage>
        <taxon>Bacteria</taxon>
        <taxon>Pseudomonadati</taxon>
        <taxon>Pseudomonadota</taxon>
        <taxon>Betaproteobacteria</taxon>
        <taxon>Burkholderiales</taxon>
        <taxon>Oxalobacteraceae</taxon>
        <taxon>Janthinobacterium</taxon>
    </lineage>
</organism>
<dbReference type="Proteomes" id="UP000027604">
    <property type="component" value="Chromosome I"/>
</dbReference>
<feature type="compositionally biased region" description="Low complexity" evidence="1">
    <location>
        <begin position="1"/>
        <end position="16"/>
    </location>
</feature>
<proteinExistence type="predicted"/>
<sequence>MYTNFNNTNTSTASAAQYGSRSALNQPQPSTGSASTSQSQKAPRQQKHPGVWNKMVKSIQGKSKSNTTPAAPPSLESRVNSALQGTTGATGFDAVGNLFALKHEVMNTPDMDNNFKSQIVAKLEQEASNTIRNAQQAKYSQSAKSWPNGDVANLMRQTMSTGGEANRLALTDAIYESRPSQTAPLNVGAVLATVIHNLDPNNRDEKRMGQYLSTMMQRYQAGVPVALPSYYHCSTKENSEEILYSERPGIKVSSPRTGTGSAGAWVSTLPETATYGEYVFGLNKNVDFLHSTKNPGSERETTPPRQVDSGTVHVGLQQTVYFTPPSSQQAAQDSPLSFIGAPAHDLENQKRLVANTLGSQLGFPDHHGRQDIAVFDTRTVHKVASIINQITPTTIPRDWVKNGARVFQ</sequence>
<evidence type="ECO:0000313" key="2">
    <source>
        <dbReference type="EMBL" id="CDG83051.1"/>
    </source>
</evidence>
<feature type="region of interest" description="Disordered" evidence="1">
    <location>
        <begin position="1"/>
        <end position="79"/>
    </location>
</feature>
<dbReference type="AlphaFoldDB" id="W0V595"/>
<evidence type="ECO:0000313" key="3">
    <source>
        <dbReference type="Proteomes" id="UP000027604"/>
    </source>
</evidence>
<dbReference type="EMBL" id="HG322949">
    <property type="protein sequence ID" value="CDG83051.1"/>
    <property type="molecule type" value="Genomic_DNA"/>
</dbReference>
<reference evidence="2 3" key="1">
    <citation type="journal article" date="2015" name="Genome Announc.">
        <title>Genome Sequence of Mushroom Soft-Rot Pathogen Janthinobacterium agaricidamnosum.</title>
        <authorList>
            <person name="Graupner K."/>
            <person name="Lackner G."/>
            <person name="Hertweck C."/>
        </authorList>
    </citation>
    <scope>NUCLEOTIDE SEQUENCE [LARGE SCALE GENOMIC DNA]</scope>
    <source>
        <strain evidence="3">NBRC 102515 / DSM 9628</strain>
    </source>
</reference>
<evidence type="ECO:0000256" key="1">
    <source>
        <dbReference type="SAM" id="MobiDB-lite"/>
    </source>
</evidence>